<reference evidence="1" key="1">
    <citation type="submission" date="2020-11" db="EMBL/GenBank/DDBJ databases">
        <authorList>
            <consortium name="DOE Joint Genome Institute"/>
            <person name="Ahrendt S."/>
            <person name="Riley R."/>
            <person name="Andreopoulos W."/>
            <person name="Labutti K."/>
            <person name="Pangilinan J."/>
            <person name="Ruiz-Duenas F.J."/>
            <person name="Barrasa J.M."/>
            <person name="Sanchez-Garcia M."/>
            <person name="Camarero S."/>
            <person name="Miyauchi S."/>
            <person name="Serrano A."/>
            <person name="Linde D."/>
            <person name="Babiker R."/>
            <person name="Drula E."/>
            <person name="Ayuso-Fernandez I."/>
            <person name="Pacheco R."/>
            <person name="Padilla G."/>
            <person name="Ferreira P."/>
            <person name="Barriuso J."/>
            <person name="Kellner H."/>
            <person name="Castanera R."/>
            <person name="Alfaro M."/>
            <person name="Ramirez L."/>
            <person name="Pisabarro A.G."/>
            <person name="Kuo A."/>
            <person name="Tritt A."/>
            <person name="Lipzen A."/>
            <person name="He G."/>
            <person name="Yan M."/>
            <person name="Ng V."/>
            <person name="Cullen D."/>
            <person name="Martin F."/>
            <person name="Rosso M.-N."/>
            <person name="Henrissat B."/>
            <person name="Hibbett D."/>
            <person name="Martinez A.T."/>
            <person name="Grigoriev I.V."/>
        </authorList>
    </citation>
    <scope>NUCLEOTIDE SEQUENCE</scope>
    <source>
        <strain evidence="1">CBS 247.69</strain>
    </source>
</reference>
<keyword evidence="2" id="KW-1185">Reference proteome</keyword>
<gene>
    <name evidence="1" type="ORF">BDZ94DRAFT_1255957</name>
</gene>
<sequence>MTSQGLRIYDLSLMASVIFFVCIMETACSYNRNFSINLYSFALIIVSGAFKDSPADLQPLITSIHCCQKGEANRYINRQGLRECVSSGARLDWSQSSHLKCQVISVIYIWVRNISLDILTDVALTGLGNKDTTLWPPMRPYETLGPFSVKNNVRISLKRSLRRISRAALVGLPT</sequence>
<comment type="caution">
    <text evidence="1">The sequence shown here is derived from an EMBL/GenBank/DDBJ whole genome shotgun (WGS) entry which is preliminary data.</text>
</comment>
<organism evidence="1 2">
    <name type="scientific">Collybia nuda</name>
    <dbReference type="NCBI Taxonomy" id="64659"/>
    <lineage>
        <taxon>Eukaryota</taxon>
        <taxon>Fungi</taxon>
        <taxon>Dikarya</taxon>
        <taxon>Basidiomycota</taxon>
        <taxon>Agaricomycotina</taxon>
        <taxon>Agaricomycetes</taxon>
        <taxon>Agaricomycetidae</taxon>
        <taxon>Agaricales</taxon>
        <taxon>Tricholomatineae</taxon>
        <taxon>Clitocybaceae</taxon>
        <taxon>Collybia</taxon>
    </lineage>
</organism>
<accession>A0A9P5Y9A9</accession>
<evidence type="ECO:0000313" key="1">
    <source>
        <dbReference type="EMBL" id="KAF9464534.1"/>
    </source>
</evidence>
<dbReference type="EMBL" id="MU150253">
    <property type="protein sequence ID" value="KAF9464534.1"/>
    <property type="molecule type" value="Genomic_DNA"/>
</dbReference>
<proteinExistence type="predicted"/>
<evidence type="ECO:0000313" key="2">
    <source>
        <dbReference type="Proteomes" id="UP000807353"/>
    </source>
</evidence>
<protein>
    <submittedName>
        <fullName evidence="1">Uncharacterized protein</fullName>
    </submittedName>
</protein>
<name>A0A9P5Y9A9_9AGAR</name>
<dbReference type="AlphaFoldDB" id="A0A9P5Y9A9"/>
<dbReference type="Proteomes" id="UP000807353">
    <property type="component" value="Unassembled WGS sequence"/>
</dbReference>